<sequence>MAQQIAASGRIKVNAITARFHHIGTADPGTVQIQRWAVILFRALLDGTGIALGDDKEDGALSGHHGRYLLVEYETPGEYGTRGPFGSTPILQDLLHHLVENARDFDRSAGDFTVWLDRNETARADVDAEWEEFTTAQVVTPRLREFLGEEQYAAFLDPALTDWWSEE</sequence>
<dbReference type="AlphaFoldDB" id="A0A561SA19"/>
<gene>
    <name evidence="1" type="ORF">FHX73_1893</name>
</gene>
<reference evidence="1 2" key="1">
    <citation type="submission" date="2019-06" db="EMBL/GenBank/DDBJ databases">
        <title>Sequencing the genomes of 1000 actinobacteria strains.</title>
        <authorList>
            <person name="Klenk H.-P."/>
        </authorList>
    </citation>
    <scope>NUCLEOTIDE SEQUENCE [LARGE SCALE GENOMIC DNA]</scope>
    <source>
        <strain evidence="1 2">DSM 44826</strain>
    </source>
</reference>
<evidence type="ECO:0000313" key="1">
    <source>
        <dbReference type="EMBL" id="TWF71722.1"/>
    </source>
</evidence>
<comment type="caution">
    <text evidence="1">The sequence shown here is derived from an EMBL/GenBank/DDBJ whole genome shotgun (WGS) entry which is preliminary data.</text>
</comment>
<dbReference type="Proteomes" id="UP000317940">
    <property type="component" value="Unassembled WGS sequence"/>
</dbReference>
<dbReference type="EMBL" id="VIWT01000008">
    <property type="protein sequence ID" value="TWF71722.1"/>
    <property type="molecule type" value="Genomic_DNA"/>
</dbReference>
<name>A0A561SA19_9ACTN</name>
<accession>A0A561SA19</accession>
<organism evidence="1 2">
    <name type="scientific">Kitasatospora viridis</name>
    <dbReference type="NCBI Taxonomy" id="281105"/>
    <lineage>
        <taxon>Bacteria</taxon>
        <taxon>Bacillati</taxon>
        <taxon>Actinomycetota</taxon>
        <taxon>Actinomycetes</taxon>
        <taxon>Kitasatosporales</taxon>
        <taxon>Streptomycetaceae</taxon>
        <taxon>Kitasatospora</taxon>
    </lineage>
</organism>
<evidence type="ECO:0000313" key="2">
    <source>
        <dbReference type="Proteomes" id="UP000317940"/>
    </source>
</evidence>
<protein>
    <submittedName>
        <fullName evidence="1">Uncharacterized protein</fullName>
    </submittedName>
</protein>
<keyword evidence="2" id="KW-1185">Reference proteome</keyword>
<dbReference type="RefSeq" id="WP_145911517.1">
    <property type="nucleotide sequence ID" value="NZ_BAAAMZ010000022.1"/>
</dbReference>
<proteinExistence type="predicted"/>